<dbReference type="AlphaFoldDB" id="A0A368MXV4"/>
<evidence type="ECO:0000259" key="2">
    <source>
        <dbReference type="SMART" id="SM00382"/>
    </source>
</evidence>
<dbReference type="PANTHER" id="PTHR43581">
    <property type="entry name" value="ATP/GTP PHOSPHATASE"/>
    <property type="match status" value="1"/>
</dbReference>
<reference evidence="3 4" key="1">
    <citation type="submission" date="2018-07" db="EMBL/GenBank/DDBJ databases">
        <title>Chryseobacterium lacus sp. nov., isolated from lake water.</title>
        <authorList>
            <person name="Li C.-M."/>
        </authorList>
    </citation>
    <scope>NUCLEOTIDE SEQUENCE [LARGE SCALE GENOMIC DNA]</scope>
    <source>
        <strain evidence="3 4">YLOS41</strain>
    </source>
</reference>
<dbReference type="Pfam" id="PF13304">
    <property type="entry name" value="AAA_21"/>
    <property type="match status" value="1"/>
</dbReference>
<evidence type="ECO:0000313" key="4">
    <source>
        <dbReference type="Proteomes" id="UP000252172"/>
    </source>
</evidence>
<dbReference type="SMART" id="SM00382">
    <property type="entry name" value="AAA"/>
    <property type="match status" value="1"/>
</dbReference>
<dbReference type="SUPFAM" id="SSF52540">
    <property type="entry name" value="P-loop containing nucleoside triphosphate hydrolases"/>
    <property type="match status" value="1"/>
</dbReference>
<keyword evidence="4" id="KW-1185">Reference proteome</keyword>
<comment type="caution">
    <text evidence="3">The sequence shown here is derived from an EMBL/GenBank/DDBJ whole genome shotgun (WGS) entry which is preliminary data.</text>
</comment>
<dbReference type="GO" id="GO:0016887">
    <property type="term" value="F:ATP hydrolysis activity"/>
    <property type="evidence" value="ECO:0007669"/>
    <property type="project" value="InterPro"/>
</dbReference>
<dbReference type="InterPro" id="IPR003959">
    <property type="entry name" value="ATPase_AAA_core"/>
</dbReference>
<dbReference type="InterPro" id="IPR003593">
    <property type="entry name" value="AAA+_ATPase"/>
</dbReference>
<feature type="domain" description="AAA+ ATPase" evidence="2">
    <location>
        <begin position="16"/>
        <end position="301"/>
    </location>
</feature>
<dbReference type="RefSeq" id="WP_114304554.1">
    <property type="nucleotide sequence ID" value="NZ_QPIE01000013.1"/>
</dbReference>
<keyword evidence="1" id="KW-0175">Coiled coil</keyword>
<protein>
    <recommendedName>
        <fullName evidence="2">AAA+ ATPase domain-containing protein</fullName>
    </recommendedName>
</protein>
<dbReference type="PANTHER" id="PTHR43581:SF2">
    <property type="entry name" value="EXCINUCLEASE ATPASE SUBUNIT"/>
    <property type="match status" value="1"/>
</dbReference>
<proteinExistence type="predicted"/>
<feature type="coiled-coil region" evidence="1">
    <location>
        <begin position="434"/>
        <end position="461"/>
    </location>
</feature>
<dbReference type="GO" id="GO:0005524">
    <property type="term" value="F:ATP binding"/>
    <property type="evidence" value="ECO:0007669"/>
    <property type="project" value="InterPro"/>
</dbReference>
<dbReference type="EMBL" id="QPIE01000013">
    <property type="protein sequence ID" value="RCU42101.1"/>
    <property type="molecule type" value="Genomic_DNA"/>
</dbReference>
<name>A0A368MXV4_9FLAO</name>
<dbReference type="InterPro" id="IPR051396">
    <property type="entry name" value="Bact_Antivir_Def_Nuclease"/>
</dbReference>
<dbReference type="InterPro" id="IPR027417">
    <property type="entry name" value="P-loop_NTPase"/>
</dbReference>
<sequence length="565" mass="64114">MEIESITLKNNQTINLGKISILVGANNVGKSQTLRDIQQRMQIGLASKFVLLKEINFRKPHNFEDLFTNLKVSDSQHSIGQKRIVGINNNMTGQDSFEINFEHSKYQFEQQPNLDWVLGNISKFKVSHLDSSSRLNLIRTTNSFNPDTEEPANILQNLFLQKENEELLKIAFNEAFGMEVMLDYSGLKDFCLRVAKEFPEIPEDPRKAYLITKDFNKIDNQGDGFRSFVGIVLSLLFSKDRIVLLDEPEAFLHPAQARYLGKWIADNSDKLSGQLIISTHNSNFLSGLLQSDKKVDIYRLNRNEDDTTFKLIPPEATENLSKSPMLSSQRVLEAIFHKAVIVCEADADRIVYQTVSTLHHNNQEILFVYSHNKQTLKDVASLLIATQIPVGVISDIDLLNDETDFKNLFLAVAQTEISPELLAKRTEIAKSVDNTSEQQALDKLKENVTEFLEQLNKSEHSFGGAKGALNRIRKETSKWTFPKKNGLEGFEDAIKPRVVELIAELNEKNIFIIPVGELEGWMDLGTSRKNNWIVLALNEIFAKKTSERLIEFVGMILNKVTKNVA</sequence>
<dbReference type="Proteomes" id="UP000252172">
    <property type="component" value="Unassembled WGS sequence"/>
</dbReference>
<dbReference type="OrthoDB" id="9792800at2"/>
<organism evidence="3 4">
    <name type="scientific">Chryseobacterium lacus</name>
    <dbReference type="NCBI Taxonomy" id="2058346"/>
    <lineage>
        <taxon>Bacteria</taxon>
        <taxon>Pseudomonadati</taxon>
        <taxon>Bacteroidota</taxon>
        <taxon>Flavobacteriia</taxon>
        <taxon>Flavobacteriales</taxon>
        <taxon>Weeksellaceae</taxon>
        <taxon>Chryseobacterium group</taxon>
        <taxon>Chryseobacterium</taxon>
    </lineage>
</organism>
<evidence type="ECO:0000313" key="3">
    <source>
        <dbReference type="EMBL" id="RCU42101.1"/>
    </source>
</evidence>
<dbReference type="Gene3D" id="3.40.50.300">
    <property type="entry name" value="P-loop containing nucleotide triphosphate hydrolases"/>
    <property type="match status" value="1"/>
</dbReference>
<evidence type="ECO:0000256" key="1">
    <source>
        <dbReference type="SAM" id="Coils"/>
    </source>
</evidence>
<accession>A0A368MXV4</accession>
<gene>
    <name evidence="3" type="ORF">DQ356_11035</name>
</gene>